<dbReference type="Proteomes" id="UP000267921">
    <property type="component" value="Unassembled WGS sequence"/>
</dbReference>
<keyword evidence="4" id="KW-0808">Transferase</keyword>
<reference evidence="9 13" key="3">
    <citation type="submission" date="2018-10" db="EMBL/GenBank/DDBJ databases">
        <title>Cultivation of a novel Methanohalophilus strain from Kebrit Deep of the Red Sea and a genomic comparison of members of the genus Methanohalophilus.</title>
        <authorList>
            <person name="Guan Y."/>
            <person name="Ngugi D.K."/>
            <person name="Stingl U."/>
        </authorList>
    </citation>
    <scope>NUCLEOTIDE SEQUENCE [LARGE SCALE GENOMIC DNA]</scope>
    <source>
        <strain evidence="9 13">DSM 3094</strain>
    </source>
</reference>
<protein>
    <recommendedName>
        <fullName evidence="3">cysteine desulfurase</fullName>
        <ecNumber evidence="3">2.8.1.7</ecNumber>
    </recommendedName>
</protein>
<dbReference type="Pfam" id="PF00266">
    <property type="entry name" value="Aminotran_5"/>
    <property type="match status" value="1"/>
</dbReference>
<reference evidence="10 12" key="2">
    <citation type="submission" date="2016-10" db="EMBL/GenBank/DDBJ databases">
        <authorList>
            <person name="de Groot N.N."/>
        </authorList>
    </citation>
    <scope>NUCLEOTIDE SEQUENCE [LARGE SCALE GENOMIC DNA]</scope>
    <source>
        <strain evidence="10 12">Z-7982</strain>
    </source>
</reference>
<dbReference type="GO" id="GO:0016829">
    <property type="term" value="F:lyase activity"/>
    <property type="evidence" value="ECO:0007669"/>
    <property type="project" value="UniProtKB-KW"/>
</dbReference>
<evidence type="ECO:0000256" key="4">
    <source>
        <dbReference type="ARBA" id="ARBA00022679"/>
    </source>
</evidence>
<evidence type="ECO:0000313" key="11">
    <source>
        <dbReference type="Proteomes" id="UP000186879"/>
    </source>
</evidence>
<organism evidence="8 11">
    <name type="scientific">Methanohalophilus halophilus</name>
    <dbReference type="NCBI Taxonomy" id="2177"/>
    <lineage>
        <taxon>Archaea</taxon>
        <taxon>Methanobacteriati</taxon>
        <taxon>Methanobacteriota</taxon>
        <taxon>Stenosarchaea group</taxon>
        <taxon>Methanomicrobia</taxon>
        <taxon>Methanosarcinales</taxon>
        <taxon>Methanosarcinaceae</taxon>
        <taxon>Methanohalophilus</taxon>
    </lineage>
</organism>
<dbReference type="Proteomes" id="UP000186879">
    <property type="component" value="Chromosome"/>
</dbReference>
<comment type="cofactor">
    <cofactor evidence="1">
        <name>pyridoxal 5'-phosphate</name>
        <dbReference type="ChEBI" id="CHEBI:597326"/>
    </cofactor>
</comment>
<sequence>MYDVENIRADFPVLKDNIYLDNAATTQTPVQAVRAMEDYFFKYAANHGRGAHHLARQTTDRFEDARETIADLLNCPAENTIFTKNATEGLNLIAQGIDWQEGDHIITTLMEHHSDLLPWMELRERGVEITIVEPDNEGHVSVGTLEQYIRPSTRLVAITHISNSFGSIQDVNGICKLTRDHGSLCLIDGSQSAGHMPVNLKQMDCDFFVTPGHKGLLGPQGTGVAYIKEPESIKPLNVGGGAVRSVTTTSYELEETPARFEAGTPNIPGGIGLGRAVKYVQEIGASDIEKHERQLAKNAAYKLAQIEGVDVYGPQDRGAVVPFNVRGLNPHDVAMILDETRQICLRSGYHCAMPGIDFMKLEGTVRASFALYNTEEEVDALVETVEQITTLA</sequence>
<dbReference type="RefSeq" id="WP_072560782.1">
    <property type="nucleotide sequence ID" value="NZ_CP017921.1"/>
</dbReference>
<evidence type="ECO:0000256" key="2">
    <source>
        <dbReference type="ARBA" id="ARBA00010447"/>
    </source>
</evidence>
<dbReference type="EC" id="2.8.1.7" evidence="3"/>
<dbReference type="EMBL" id="FNMU01000001">
    <property type="protein sequence ID" value="SDW06475.1"/>
    <property type="molecule type" value="Genomic_DNA"/>
</dbReference>
<keyword evidence="5" id="KW-0663">Pyridoxal phosphate</keyword>
<dbReference type="EMBL" id="CP017921">
    <property type="protein sequence ID" value="APH38414.1"/>
    <property type="molecule type" value="Genomic_DNA"/>
</dbReference>
<dbReference type="GO" id="GO:0031071">
    <property type="term" value="F:cysteine desulfurase activity"/>
    <property type="evidence" value="ECO:0007669"/>
    <property type="project" value="UniProtKB-EC"/>
</dbReference>
<dbReference type="InterPro" id="IPR000192">
    <property type="entry name" value="Aminotrans_V_dom"/>
</dbReference>
<dbReference type="PANTHER" id="PTHR43586:SF8">
    <property type="entry name" value="CYSTEINE DESULFURASE 1, CHLOROPLASTIC"/>
    <property type="match status" value="1"/>
</dbReference>
<evidence type="ECO:0000313" key="12">
    <source>
        <dbReference type="Proteomes" id="UP000198669"/>
    </source>
</evidence>
<dbReference type="STRING" id="2177.BHR79_02190"/>
<keyword evidence="10" id="KW-0456">Lyase</keyword>
<evidence type="ECO:0000256" key="5">
    <source>
        <dbReference type="ARBA" id="ARBA00022898"/>
    </source>
</evidence>
<dbReference type="InterPro" id="IPR015421">
    <property type="entry name" value="PyrdxlP-dep_Trfase_major"/>
</dbReference>
<evidence type="ECO:0000256" key="1">
    <source>
        <dbReference type="ARBA" id="ARBA00001933"/>
    </source>
</evidence>
<accession>A0A1L3Q0L7</accession>
<name>A0A1L3Q0L7_9EURY</name>
<dbReference type="SUPFAM" id="SSF53383">
    <property type="entry name" value="PLP-dependent transferases"/>
    <property type="match status" value="1"/>
</dbReference>
<dbReference type="InterPro" id="IPR015422">
    <property type="entry name" value="PyrdxlP-dep_Trfase_small"/>
</dbReference>
<dbReference type="Gene3D" id="3.40.640.10">
    <property type="entry name" value="Type I PLP-dependent aspartate aminotransferase-like (Major domain)"/>
    <property type="match status" value="1"/>
</dbReference>
<dbReference type="CDD" id="cd06453">
    <property type="entry name" value="SufS_like"/>
    <property type="match status" value="1"/>
</dbReference>
<dbReference type="Gene3D" id="3.90.1150.10">
    <property type="entry name" value="Aspartate Aminotransferase, domain 1"/>
    <property type="match status" value="1"/>
</dbReference>
<dbReference type="EMBL" id="RJJG01000001">
    <property type="protein sequence ID" value="RNI10715.1"/>
    <property type="molecule type" value="Genomic_DNA"/>
</dbReference>
<evidence type="ECO:0000259" key="7">
    <source>
        <dbReference type="Pfam" id="PF00266"/>
    </source>
</evidence>
<evidence type="ECO:0000313" key="9">
    <source>
        <dbReference type="EMBL" id="RNI10715.1"/>
    </source>
</evidence>
<dbReference type="KEGG" id="mhaz:BHR79_02190"/>
<dbReference type="GO" id="GO:0006534">
    <property type="term" value="P:cysteine metabolic process"/>
    <property type="evidence" value="ECO:0007669"/>
    <property type="project" value="InterPro"/>
</dbReference>
<dbReference type="InterPro" id="IPR016454">
    <property type="entry name" value="Cysteine_dSase"/>
</dbReference>
<dbReference type="AlphaFoldDB" id="A0A1L3Q0L7"/>
<dbReference type="InterPro" id="IPR010970">
    <property type="entry name" value="Cys_dSase_SufS"/>
</dbReference>
<dbReference type="PANTHER" id="PTHR43586">
    <property type="entry name" value="CYSTEINE DESULFURASE"/>
    <property type="match status" value="1"/>
</dbReference>
<feature type="domain" description="Aminotransferase class V" evidence="7">
    <location>
        <begin position="18"/>
        <end position="381"/>
    </location>
</feature>
<evidence type="ECO:0000256" key="3">
    <source>
        <dbReference type="ARBA" id="ARBA00012239"/>
    </source>
</evidence>
<evidence type="ECO:0000313" key="10">
    <source>
        <dbReference type="EMBL" id="SDW06475.1"/>
    </source>
</evidence>
<proteinExistence type="inferred from homology"/>
<evidence type="ECO:0000313" key="8">
    <source>
        <dbReference type="EMBL" id="APH38414.1"/>
    </source>
</evidence>
<dbReference type="Proteomes" id="UP000198669">
    <property type="component" value="Unassembled WGS sequence"/>
</dbReference>
<dbReference type="PIRSF" id="PIRSF005572">
    <property type="entry name" value="NifS"/>
    <property type="match status" value="1"/>
</dbReference>
<evidence type="ECO:0000313" key="13">
    <source>
        <dbReference type="Proteomes" id="UP000267921"/>
    </source>
</evidence>
<comment type="similarity">
    <text evidence="2">Belongs to the class-V pyridoxal-phosphate-dependent aminotransferase family. Csd subfamily.</text>
</comment>
<dbReference type="GeneID" id="30582530"/>
<gene>
    <name evidence="8" type="ORF">BHR79_02190</name>
    <name evidence="9" type="ORF">EFE40_00595</name>
    <name evidence="10" type="ORF">SAMN04515625_0264</name>
</gene>
<dbReference type="InterPro" id="IPR015424">
    <property type="entry name" value="PyrdxlP-dep_Trfase"/>
</dbReference>
<comment type="catalytic activity">
    <reaction evidence="6">
        <text>(sulfur carrier)-H + L-cysteine = (sulfur carrier)-SH + L-alanine</text>
        <dbReference type="Rhea" id="RHEA:43892"/>
        <dbReference type="Rhea" id="RHEA-COMP:14737"/>
        <dbReference type="Rhea" id="RHEA-COMP:14739"/>
        <dbReference type="ChEBI" id="CHEBI:29917"/>
        <dbReference type="ChEBI" id="CHEBI:35235"/>
        <dbReference type="ChEBI" id="CHEBI:57972"/>
        <dbReference type="ChEBI" id="CHEBI:64428"/>
        <dbReference type="EC" id="2.8.1.7"/>
    </reaction>
</comment>
<dbReference type="OrthoDB" id="5817at2157"/>
<evidence type="ECO:0000256" key="6">
    <source>
        <dbReference type="ARBA" id="ARBA00050776"/>
    </source>
</evidence>
<keyword evidence="11" id="KW-1185">Reference proteome</keyword>
<reference evidence="8 11" key="1">
    <citation type="submission" date="2016-10" db="EMBL/GenBank/DDBJ databases">
        <title>Methanohalophilus halophilus.</title>
        <authorList>
            <person name="L'haridon S."/>
        </authorList>
    </citation>
    <scope>NUCLEOTIDE SEQUENCE [LARGE SCALE GENOMIC DNA]</scope>
    <source>
        <strain evidence="8 11">Z-7982</strain>
    </source>
</reference>
<dbReference type="GO" id="GO:0030170">
    <property type="term" value="F:pyridoxal phosphate binding"/>
    <property type="evidence" value="ECO:0007669"/>
    <property type="project" value="InterPro"/>
</dbReference>